<evidence type="ECO:0000313" key="2">
    <source>
        <dbReference type="EMBL" id="CUI00291.1"/>
    </source>
</evidence>
<dbReference type="PIRSF" id="PIRSF004633">
    <property type="entry name" value="UCP_PLP_oxd"/>
    <property type="match status" value="1"/>
</dbReference>
<protein>
    <submittedName>
        <fullName evidence="2">Heme utilization protein HutZ</fullName>
    </submittedName>
</protein>
<dbReference type="Pfam" id="PF13883">
    <property type="entry name" value="CREG_beta-barrel"/>
    <property type="match status" value="1"/>
</dbReference>
<dbReference type="InterPro" id="IPR055343">
    <property type="entry name" value="CREG_beta-barrel"/>
</dbReference>
<dbReference type="Proteomes" id="UP000051326">
    <property type="component" value="Unassembled WGS sequence"/>
</dbReference>
<feature type="domain" description="CREG-like beta-barrel" evidence="1">
    <location>
        <begin position="11"/>
        <end position="154"/>
    </location>
</feature>
<reference evidence="2 3" key="1">
    <citation type="submission" date="2015-09" db="EMBL/GenBank/DDBJ databases">
        <authorList>
            <consortium name="Swine Surveillance"/>
        </authorList>
    </citation>
    <scope>NUCLEOTIDE SEQUENCE [LARGE SCALE GENOMIC DNA]</scope>
    <source>
        <strain evidence="2 3">CECT 8399</strain>
    </source>
</reference>
<gene>
    <name evidence="2" type="ORF">PHA8399_02418</name>
</gene>
<accession>A0A0P1HAJ0</accession>
<dbReference type="RefSeq" id="WP_058286379.1">
    <property type="nucleotide sequence ID" value="NZ_CYSR01000022.1"/>
</dbReference>
<dbReference type="SUPFAM" id="SSF50475">
    <property type="entry name" value="FMN-binding split barrel"/>
    <property type="match status" value="1"/>
</dbReference>
<organism evidence="2 3">
    <name type="scientific">Leisingera aquaemixtae</name>
    <dbReference type="NCBI Taxonomy" id="1396826"/>
    <lineage>
        <taxon>Bacteria</taxon>
        <taxon>Pseudomonadati</taxon>
        <taxon>Pseudomonadota</taxon>
        <taxon>Alphaproteobacteria</taxon>
        <taxon>Rhodobacterales</taxon>
        <taxon>Roseobacteraceae</taxon>
        <taxon>Leisingera</taxon>
    </lineage>
</organism>
<dbReference type="AlphaFoldDB" id="A0A0P1HAJ0"/>
<sequence>MPAPVRPADDDARQLAQSLMAEARFAALGVLLEEGTPLVTRVAFGLDPQGGPVSLISDLAQHTRALRRTPACSLLVGEPGGKGDALSHPRLSLICRADFLSRQSPEHGPLAAQYLRRQPKAKLYLQLADFSFVRFRVTAAYLNGGFGKAFHLDAADLQPPPRA</sequence>
<evidence type="ECO:0000313" key="3">
    <source>
        <dbReference type="Proteomes" id="UP000051326"/>
    </source>
</evidence>
<dbReference type="Gene3D" id="2.30.110.10">
    <property type="entry name" value="Electron Transport, Fmn-binding Protein, Chain A"/>
    <property type="match status" value="1"/>
</dbReference>
<proteinExistence type="predicted"/>
<name>A0A0P1HAJ0_9RHOB</name>
<evidence type="ECO:0000259" key="1">
    <source>
        <dbReference type="Pfam" id="PF13883"/>
    </source>
</evidence>
<dbReference type="STRING" id="1396826.PHA8399_02418"/>
<dbReference type="EMBL" id="CYSR01000022">
    <property type="protein sequence ID" value="CUI00291.1"/>
    <property type="molecule type" value="Genomic_DNA"/>
</dbReference>
<dbReference type="InterPro" id="IPR012349">
    <property type="entry name" value="Split_barrel_FMN-bd"/>
</dbReference>
<dbReference type="InterPro" id="IPR014419">
    <property type="entry name" value="HutZ"/>
</dbReference>